<dbReference type="CDD" id="cd16922">
    <property type="entry name" value="HATPase_EvgS-ArcB-TorS-like"/>
    <property type="match status" value="1"/>
</dbReference>
<dbReference type="PROSITE" id="PS50112">
    <property type="entry name" value="PAS"/>
    <property type="match status" value="3"/>
</dbReference>
<keyword evidence="12" id="KW-0902">Two-component regulatory system</keyword>
<keyword evidence="11" id="KW-1133">Transmembrane helix</keyword>
<evidence type="ECO:0000256" key="5">
    <source>
        <dbReference type="ARBA" id="ARBA00022553"/>
    </source>
</evidence>
<dbReference type="SMART" id="SM00086">
    <property type="entry name" value="PAC"/>
    <property type="match status" value="4"/>
</dbReference>
<accession>B4CU67</accession>
<dbReference type="CDD" id="cd00088">
    <property type="entry name" value="HPT"/>
    <property type="match status" value="1"/>
</dbReference>
<dbReference type="eggNOG" id="COG0642">
    <property type="taxonomic scope" value="Bacteria"/>
</dbReference>
<feature type="domain" description="PAS" evidence="21">
    <location>
        <begin position="337"/>
        <end position="413"/>
    </location>
</feature>
<dbReference type="InterPro" id="IPR005467">
    <property type="entry name" value="His_kinase_dom"/>
</dbReference>
<dbReference type="EMBL" id="ABVL01000001">
    <property type="protein sequence ID" value="EDY22105.1"/>
    <property type="molecule type" value="Genomic_DNA"/>
</dbReference>
<dbReference type="Pfam" id="PF00072">
    <property type="entry name" value="Response_reg"/>
    <property type="match status" value="2"/>
</dbReference>
<comment type="subcellular location">
    <subcellularLocation>
        <location evidence="2">Cell membrane</location>
        <topology evidence="2">Multi-pass membrane protein</topology>
    </subcellularLocation>
</comment>
<dbReference type="InterPro" id="IPR036641">
    <property type="entry name" value="HPT_dom_sf"/>
</dbReference>
<dbReference type="GO" id="GO:0006355">
    <property type="term" value="P:regulation of DNA-templated transcription"/>
    <property type="evidence" value="ECO:0007669"/>
    <property type="project" value="InterPro"/>
</dbReference>
<keyword evidence="6 24" id="KW-0808">Transferase</keyword>
<feature type="domain" description="PAC" evidence="22">
    <location>
        <begin position="33"/>
        <end position="89"/>
    </location>
</feature>
<dbReference type="SUPFAM" id="SSF55785">
    <property type="entry name" value="PYP-like sensor domain (PAS domain)"/>
    <property type="match status" value="4"/>
</dbReference>
<keyword evidence="10" id="KW-0067">ATP-binding</keyword>
<dbReference type="InterPro" id="IPR000014">
    <property type="entry name" value="PAS"/>
</dbReference>
<name>B4CU67_9BACT</name>
<dbReference type="Pfam" id="PF02518">
    <property type="entry name" value="HATPase_c"/>
    <property type="match status" value="1"/>
</dbReference>
<evidence type="ECO:0000259" key="20">
    <source>
        <dbReference type="PROSITE" id="PS50110"/>
    </source>
</evidence>
<feature type="domain" description="PAS" evidence="21">
    <location>
        <begin position="461"/>
        <end position="502"/>
    </location>
</feature>
<evidence type="ECO:0000256" key="15">
    <source>
        <dbReference type="ARBA" id="ARBA00068150"/>
    </source>
</evidence>
<feature type="domain" description="PAS" evidence="21">
    <location>
        <begin position="212"/>
        <end position="282"/>
    </location>
</feature>
<sequence length="1248" mass="139797">MKDFESVRDSEWLTLWKDECEVEARKALTLARESQTGQFLGSCIAANGERKHWDVVLTTINDAAGKPEKLLAVSRDVTDRRAAEEKFRIIFEQSSDAHLLFSKDSIIDCNVAAVRMLGFESKEALLTVPMSSLSPESQPDGAKSMERAAEIRRVLREKGRHTCEWNLRRKGGDEMTVEITLTVVELMGRTVQLAVWHDLTERKEAEAALRESEERFQAFMNHSPVLAFIKDENGRMLYINEVMEHRFQMKLEDIFGKTDFDWLPHDKATRLTAVDREVLASGLPQQLIEEVPTPDGVMHEWLVMKFSMGTSDGAKMLGGVAIDVGEQRRAERALQQSERHFRELFDDAPVAYHELDLENRITRVNATELNMLGYRLEEMVGRPVTEFLIGEYTGTTVQQPAVGDPLHEAFERSFRRKDGRRVPVLMRQRVMTDAAGKICGTRATLQDISALKRKELELRDAEEKYRSIFENAIEGIFQTTPEGSYMSVNPALAEICGYESPDELTSKITHIAKQLYVRPGRRAEFTAMMLEKGAVKDFESQIYRRDRSIIWISERARAVRDQDGKLLYYEGTVEDITARRETDDAIKKARDAALESARLKSEFLANMSHEIRTPMNGIIGMTGLLLDTELSPKQRDFTQTISSSADALLTIINDILDFSKIEAGMLAFEEIDFQLGTVVEGSVELLAARAASREIELASLVYHDVPTNLRGDPGRLRQVLTNLIGNAVKFTDKGEVVVRANCQENAETHTTIRFSVTDTGIGISSEAQERLFQPFVQADGSTTRRFGGTGLGLAICKQLVARMGGEIGVTSEAGKGSTFWFTARFEKQAGGGMAAPRPAKLKDVRVITVDDNDTNRAILHHLLSNWGMREQQAASGKQALSILQAEAGRGRMFDLAILDMQMPEMDGLELARAMKKDPRFASARIVMLTSVDRQEDPEALRETGVDAYLTKPVKQSQLYDCLSLVMSQDVETREIKSGLVALSEQPASLPSEPIEKLRILIAEDNPVNQKVALYQLQKLGYMADVVENGRRALDALARSRYDIVFMDCQMPELDGYEATRDLRAIEGDVRHTWVIAMTANSLEGDREKCLNAGMDDYVSKPVKPEVLHAAIRRFSGLRSTEQGSPEVNVAGIIDTKTIAGFRELEIEGEESILGKLIDVFIENTPRVIKEARTALATKMCPQLERAAHTLKGSCSNFGAERMRAACERLEMTSREGNLDNAARMLKEIENEFELVRLALEHEKTACAV</sequence>
<dbReference type="PROSITE" id="PS50110">
    <property type="entry name" value="RESPONSE_REGULATORY"/>
    <property type="match status" value="2"/>
</dbReference>
<feature type="modified residue" description="4-aspartylphosphate" evidence="17">
    <location>
        <position position="1047"/>
    </location>
</feature>
<evidence type="ECO:0000256" key="3">
    <source>
        <dbReference type="ARBA" id="ARBA00012438"/>
    </source>
</evidence>
<feature type="domain" description="PAC" evidence="22">
    <location>
        <begin position="161"/>
        <end position="211"/>
    </location>
</feature>
<feature type="domain" description="Response regulatory" evidence="20">
    <location>
        <begin position="998"/>
        <end position="1115"/>
    </location>
</feature>
<dbReference type="CDD" id="cd00082">
    <property type="entry name" value="HisKA"/>
    <property type="match status" value="1"/>
</dbReference>
<evidence type="ECO:0000256" key="9">
    <source>
        <dbReference type="ARBA" id="ARBA00022777"/>
    </source>
</evidence>
<keyword evidence="7" id="KW-0812">Transmembrane</keyword>
<evidence type="ECO:0000256" key="1">
    <source>
        <dbReference type="ARBA" id="ARBA00000085"/>
    </source>
</evidence>
<evidence type="ECO:0000256" key="10">
    <source>
        <dbReference type="ARBA" id="ARBA00022840"/>
    </source>
</evidence>
<evidence type="ECO:0000259" key="19">
    <source>
        <dbReference type="PROSITE" id="PS50109"/>
    </source>
</evidence>
<keyword evidence="5 17" id="KW-0597">Phosphoprotein</keyword>
<dbReference type="GO" id="GO:0000155">
    <property type="term" value="F:phosphorelay sensor kinase activity"/>
    <property type="evidence" value="ECO:0007669"/>
    <property type="project" value="InterPro"/>
</dbReference>
<dbReference type="eggNOG" id="COG5002">
    <property type="taxonomic scope" value="Bacteria"/>
</dbReference>
<dbReference type="PANTHER" id="PTHR45339:SF1">
    <property type="entry name" value="HYBRID SIGNAL TRANSDUCTION HISTIDINE KINASE J"/>
    <property type="match status" value="1"/>
</dbReference>
<dbReference type="SUPFAM" id="SSF47384">
    <property type="entry name" value="Homodimeric domain of signal transducing histidine kinase"/>
    <property type="match status" value="1"/>
</dbReference>
<protein>
    <recommendedName>
        <fullName evidence="15">Sensory/regulatory protein RpfC</fullName>
        <ecNumber evidence="3">2.7.13.3</ecNumber>
    </recommendedName>
</protein>
<dbReference type="InterPro" id="IPR035965">
    <property type="entry name" value="PAS-like_dom_sf"/>
</dbReference>
<dbReference type="PROSITE" id="PS50109">
    <property type="entry name" value="HIS_KIN"/>
    <property type="match status" value="1"/>
</dbReference>
<evidence type="ECO:0000256" key="6">
    <source>
        <dbReference type="ARBA" id="ARBA00022679"/>
    </source>
</evidence>
<dbReference type="Pfam" id="PF00989">
    <property type="entry name" value="PAS"/>
    <property type="match status" value="1"/>
</dbReference>
<dbReference type="AlphaFoldDB" id="B4CU67"/>
<evidence type="ECO:0000313" key="25">
    <source>
        <dbReference type="Proteomes" id="UP000005824"/>
    </source>
</evidence>
<keyword evidence="8" id="KW-0547">Nucleotide-binding</keyword>
<dbReference type="Pfam" id="PF01627">
    <property type="entry name" value="Hpt"/>
    <property type="match status" value="1"/>
</dbReference>
<comment type="catalytic activity">
    <reaction evidence="1">
        <text>ATP + protein L-histidine = ADP + protein N-phospho-L-histidine.</text>
        <dbReference type="EC" id="2.7.13.3"/>
    </reaction>
</comment>
<dbReference type="STRING" id="497964.CfE428DRAFT_0230"/>
<evidence type="ECO:0000256" key="14">
    <source>
        <dbReference type="ARBA" id="ARBA00064003"/>
    </source>
</evidence>
<dbReference type="PROSITE" id="PS50894">
    <property type="entry name" value="HPT"/>
    <property type="match status" value="1"/>
</dbReference>
<dbReference type="Gene3D" id="1.10.287.130">
    <property type="match status" value="1"/>
</dbReference>
<dbReference type="InterPro" id="IPR008207">
    <property type="entry name" value="Sig_transdc_His_kin_Hpt_dom"/>
</dbReference>
<feature type="coiled-coil region" evidence="18">
    <location>
        <begin position="1211"/>
        <end position="1238"/>
    </location>
</feature>
<dbReference type="SMART" id="SM00387">
    <property type="entry name" value="HATPase_c"/>
    <property type="match status" value="1"/>
</dbReference>
<dbReference type="SUPFAM" id="SSF55874">
    <property type="entry name" value="ATPase domain of HSP90 chaperone/DNA topoisomerase II/histidine kinase"/>
    <property type="match status" value="1"/>
</dbReference>
<gene>
    <name evidence="24" type="ORF">CfE428DRAFT_0230</name>
</gene>
<dbReference type="EC" id="2.7.13.3" evidence="3"/>
<dbReference type="SMART" id="SM00448">
    <property type="entry name" value="REC"/>
    <property type="match status" value="2"/>
</dbReference>
<proteinExistence type="predicted"/>
<dbReference type="FunFam" id="1.10.287.130:FF:000002">
    <property type="entry name" value="Two-component osmosensing histidine kinase"/>
    <property type="match status" value="1"/>
</dbReference>
<dbReference type="CDD" id="cd00130">
    <property type="entry name" value="PAS"/>
    <property type="match status" value="3"/>
</dbReference>
<evidence type="ECO:0000256" key="8">
    <source>
        <dbReference type="ARBA" id="ARBA00022741"/>
    </source>
</evidence>
<keyword evidence="13" id="KW-0472">Membrane</keyword>
<organism evidence="24 25">
    <name type="scientific">Chthoniobacter flavus Ellin428</name>
    <dbReference type="NCBI Taxonomy" id="497964"/>
    <lineage>
        <taxon>Bacteria</taxon>
        <taxon>Pseudomonadati</taxon>
        <taxon>Verrucomicrobiota</taxon>
        <taxon>Spartobacteria</taxon>
        <taxon>Chthoniobacterales</taxon>
        <taxon>Chthoniobacteraceae</taxon>
        <taxon>Chthoniobacter</taxon>
    </lineage>
</organism>
<dbReference type="SUPFAM" id="SSF47226">
    <property type="entry name" value="Histidine-containing phosphotransfer domain, HPT domain"/>
    <property type="match status" value="1"/>
</dbReference>
<keyword evidence="18" id="KW-0175">Coiled coil</keyword>
<dbReference type="InterPro" id="IPR011006">
    <property type="entry name" value="CheY-like_superfamily"/>
</dbReference>
<dbReference type="PROSITE" id="PS50113">
    <property type="entry name" value="PAC"/>
    <property type="match status" value="4"/>
</dbReference>
<dbReference type="InterPro" id="IPR000700">
    <property type="entry name" value="PAS-assoc_C"/>
</dbReference>
<dbReference type="InterPro" id="IPR036097">
    <property type="entry name" value="HisK_dim/P_sf"/>
</dbReference>
<dbReference type="SUPFAM" id="SSF52172">
    <property type="entry name" value="CheY-like"/>
    <property type="match status" value="2"/>
</dbReference>
<dbReference type="InterPro" id="IPR001789">
    <property type="entry name" value="Sig_transdc_resp-reg_receiver"/>
</dbReference>
<evidence type="ECO:0000256" key="2">
    <source>
        <dbReference type="ARBA" id="ARBA00004651"/>
    </source>
</evidence>
<dbReference type="Gene3D" id="1.20.120.160">
    <property type="entry name" value="HPT domain"/>
    <property type="match status" value="1"/>
</dbReference>
<dbReference type="GO" id="GO:0005886">
    <property type="term" value="C:plasma membrane"/>
    <property type="evidence" value="ECO:0007669"/>
    <property type="project" value="UniProtKB-SubCell"/>
</dbReference>
<dbReference type="InterPro" id="IPR001610">
    <property type="entry name" value="PAC"/>
</dbReference>
<feature type="modified residue" description="4-aspartylphosphate" evidence="17">
    <location>
        <position position="899"/>
    </location>
</feature>
<feature type="domain" description="HPt" evidence="23">
    <location>
        <begin position="1149"/>
        <end position="1242"/>
    </location>
</feature>
<dbReference type="eggNOG" id="COG2205">
    <property type="taxonomic scope" value="Bacteria"/>
</dbReference>
<reference evidence="24 25" key="1">
    <citation type="journal article" date="2011" name="J. Bacteriol.">
        <title>Genome sequence of Chthoniobacter flavus Ellin428, an aerobic heterotrophic soil bacterium.</title>
        <authorList>
            <person name="Kant R."/>
            <person name="van Passel M.W."/>
            <person name="Palva A."/>
            <person name="Lucas S."/>
            <person name="Lapidus A."/>
            <person name="Glavina Del Rio T."/>
            <person name="Dalin E."/>
            <person name="Tice H."/>
            <person name="Bruce D."/>
            <person name="Goodwin L."/>
            <person name="Pitluck S."/>
            <person name="Larimer F.W."/>
            <person name="Land M.L."/>
            <person name="Hauser L."/>
            <person name="Sangwan P."/>
            <person name="de Vos W.M."/>
            <person name="Janssen P.H."/>
            <person name="Smidt H."/>
        </authorList>
    </citation>
    <scope>NUCLEOTIDE SEQUENCE [LARGE SCALE GENOMIC DNA]</scope>
    <source>
        <strain evidence="24 25">Ellin428</strain>
    </source>
</reference>
<dbReference type="Gene3D" id="3.40.50.2300">
    <property type="match status" value="2"/>
</dbReference>
<evidence type="ECO:0000259" key="21">
    <source>
        <dbReference type="PROSITE" id="PS50112"/>
    </source>
</evidence>
<dbReference type="NCBIfam" id="TIGR00229">
    <property type="entry name" value="sensory_box"/>
    <property type="match status" value="4"/>
</dbReference>
<dbReference type="InterPro" id="IPR036890">
    <property type="entry name" value="HATPase_C_sf"/>
</dbReference>
<evidence type="ECO:0000259" key="23">
    <source>
        <dbReference type="PROSITE" id="PS50894"/>
    </source>
</evidence>
<feature type="domain" description="Histidine kinase" evidence="19">
    <location>
        <begin position="606"/>
        <end position="827"/>
    </location>
</feature>
<evidence type="ECO:0000259" key="22">
    <source>
        <dbReference type="PROSITE" id="PS50113"/>
    </source>
</evidence>
<dbReference type="InParanoid" id="B4CU67"/>
<feature type="domain" description="PAC" evidence="22">
    <location>
        <begin position="408"/>
        <end position="460"/>
    </location>
</feature>
<dbReference type="PRINTS" id="PR00344">
    <property type="entry name" value="BCTRLSENSOR"/>
</dbReference>
<dbReference type="Proteomes" id="UP000005824">
    <property type="component" value="Unassembled WGS sequence"/>
</dbReference>
<keyword evidence="25" id="KW-1185">Reference proteome</keyword>
<evidence type="ECO:0000256" key="12">
    <source>
        <dbReference type="ARBA" id="ARBA00023012"/>
    </source>
</evidence>
<dbReference type="PANTHER" id="PTHR45339">
    <property type="entry name" value="HYBRID SIGNAL TRANSDUCTION HISTIDINE KINASE J"/>
    <property type="match status" value="1"/>
</dbReference>
<evidence type="ECO:0000256" key="11">
    <source>
        <dbReference type="ARBA" id="ARBA00022989"/>
    </source>
</evidence>
<dbReference type="Pfam" id="PF00512">
    <property type="entry name" value="HisKA"/>
    <property type="match status" value="1"/>
</dbReference>
<evidence type="ECO:0000256" key="13">
    <source>
        <dbReference type="ARBA" id="ARBA00023136"/>
    </source>
</evidence>
<dbReference type="CDD" id="cd17546">
    <property type="entry name" value="REC_hyHK_CKI1_RcsC-like"/>
    <property type="match status" value="2"/>
</dbReference>
<dbReference type="Pfam" id="PF08448">
    <property type="entry name" value="PAS_4"/>
    <property type="match status" value="2"/>
</dbReference>
<keyword evidence="4" id="KW-1003">Cell membrane</keyword>
<dbReference type="InterPro" id="IPR003594">
    <property type="entry name" value="HATPase_dom"/>
</dbReference>
<evidence type="ECO:0000256" key="7">
    <source>
        <dbReference type="ARBA" id="ARBA00022692"/>
    </source>
</evidence>
<dbReference type="FunCoup" id="B4CU67">
    <property type="interactions" value="286"/>
</dbReference>
<dbReference type="SMART" id="SM00091">
    <property type="entry name" value="PAS"/>
    <property type="match status" value="4"/>
</dbReference>
<evidence type="ECO:0000256" key="18">
    <source>
        <dbReference type="SAM" id="Coils"/>
    </source>
</evidence>
<dbReference type="InterPro" id="IPR003661">
    <property type="entry name" value="HisK_dim/P_dom"/>
</dbReference>
<feature type="domain" description="PAC" evidence="22">
    <location>
        <begin position="536"/>
        <end position="588"/>
    </location>
</feature>
<feature type="domain" description="Response regulatory" evidence="20">
    <location>
        <begin position="845"/>
        <end position="966"/>
    </location>
</feature>
<evidence type="ECO:0000256" key="17">
    <source>
        <dbReference type="PROSITE-ProRule" id="PRU00169"/>
    </source>
</evidence>
<dbReference type="SMART" id="SM00388">
    <property type="entry name" value="HisKA"/>
    <property type="match status" value="1"/>
</dbReference>
<comment type="caution">
    <text evidence="24">The sequence shown here is derived from an EMBL/GenBank/DDBJ whole genome shotgun (WGS) entry which is preliminary data.</text>
</comment>
<dbReference type="InterPro" id="IPR013767">
    <property type="entry name" value="PAS_fold"/>
</dbReference>
<dbReference type="Gene3D" id="3.30.450.20">
    <property type="entry name" value="PAS domain"/>
    <property type="match status" value="5"/>
</dbReference>
<dbReference type="Gene3D" id="3.30.565.10">
    <property type="entry name" value="Histidine kinase-like ATPase, C-terminal domain"/>
    <property type="match status" value="1"/>
</dbReference>
<keyword evidence="9 24" id="KW-0418">Kinase</keyword>
<dbReference type="SMART" id="SM00073">
    <property type="entry name" value="HPT"/>
    <property type="match status" value="1"/>
</dbReference>
<evidence type="ECO:0000313" key="24">
    <source>
        <dbReference type="EMBL" id="EDY22105.1"/>
    </source>
</evidence>
<dbReference type="FunFam" id="3.30.565.10:FF:000010">
    <property type="entry name" value="Sensor histidine kinase RcsC"/>
    <property type="match status" value="1"/>
</dbReference>
<dbReference type="RefSeq" id="WP_006977557.1">
    <property type="nucleotide sequence ID" value="NZ_ABVL01000001.1"/>
</dbReference>
<dbReference type="InterPro" id="IPR004358">
    <property type="entry name" value="Sig_transdc_His_kin-like_C"/>
</dbReference>
<dbReference type="Pfam" id="PF13426">
    <property type="entry name" value="PAS_9"/>
    <property type="match status" value="2"/>
</dbReference>
<evidence type="ECO:0000256" key="4">
    <source>
        <dbReference type="ARBA" id="ARBA00022475"/>
    </source>
</evidence>
<comment type="subunit">
    <text evidence="14">At low DSF concentrations, interacts with RpfF.</text>
</comment>
<dbReference type="InterPro" id="IPR013656">
    <property type="entry name" value="PAS_4"/>
</dbReference>
<feature type="modified residue" description="Phosphohistidine" evidence="16">
    <location>
        <position position="1188"/>
    </location>
</feature>
<evidence type="ECO:0000256" key="16">
    <source>
        <dbReference type="PROSITE-ProRule" id="PRU00110"/>
    </source>
</evidence>
<dbReference type="GO" id="GO:0005524">
    <property type="term" value="F:ATP binding"/>
    <property type="evidence" value="ECO:0007669"/>
    <property type="project" value="UniProtKB-KW"/>
</dbReference>